<dbReference type="PANTHER" id="PTHR43649:SF12">
    <property type="entry name" value="DIACETYLCHITOBIOSE BINDING PROTEIN DASA"/>
    <property type="match status" value="1"/>
</dbReference>
<dbReference type="Pfam" id="PF13416">
    <property type="entry name" value="SBP_bac_8"/>
    <property type="match status" value="1"/>
</dbReference>
<dbReference type="Gene3D" id="3.40.190.10">
    <property type="entry name" value="Periplasmic binding protein-like II"/>
    <property type="match status" value="2"/>
</dbReference>
<protein>
    <submittedName>
        <fullName evidence="1">Carbohydrate ABC transporter, N-acetylglucosamine/diacetylchitobiose-binding protein</fullName>
    </submittedName>
</protein>
<dbReference type="EMBL" id="QGQD01000045">
    <property type="protein sequence ID" value="TLD01011.1"/>
    <property type="molecule type" value="Genomic_DNA"/>
</dbReference>
<dbReference type="SUPFAM" id="SSF53850">
    <property type="entry name" value="Periplasmic binding protein-like II"/>
    <property type="match status" value="1"/>
</dbReference>
<evidence type="ECO:0000313" key="1">
    <source>
        <dbReference type="EMBL" id="TLD01011.1"/>
    </source>
</evidence>
<accession>A0A4U8Q7Z0</accession>
<organism evidence="1 2">
    <name type="scientific">Robinsoniella peoriensis</name>
    <dbReference type="NCBI Taxonomy" id="180332"/>
    <lineage>
        <taxon>Bacteria</taxon>
        <taxon>Bacillati</taxon>
        <taxon>Bacillota</taxon>
        <taxon>Clostridia</taxon>
        <taxon>Lachnospirales</taxon>
        <taxon>Lachnospiraceae</taxon>
        <taxon>Robinsoniella</taxon>
    </lineage>
</organism>
<dbReference type="RefSeq" id="WP_070042547.1">
    <property type="nucleotide sequence ID" value="NZ_CABMJZ010000118.1"/>
</dbReference>
<name>A0A4U8Q7Z0_9FIRM</name>
<dbReference type="Proteomes" id="UP000306509">
    <property type="component" value="Unassembled WGS sequence"/>
</dbReference>
<dbReference type="PANTHER" id="PTHR43649">
    <property type="entry name" value="ARABINOSE-BINDING PROTEIN-RELATED"/>
    <property type="match status" value="1"/>
</dbReference>
<dbReference type="STRING" id="180332.GCA_000797495_03885"/>
<comment type="caution">
    <text evidence="1">The sequence shown here is derived from an EMBL/GenBank/DDBJ whole genome shotgun (WGS) entry which is preliminary data.</text>
</comment>
<dbReference type="PROSITE" id="PS51257">
    <property type="entry name" value="PROKAR_LIPOPROTEIN"/>
    <property type="match status" value="1"/>
</dbReference>
<reference evidence="1 2" key="1">
    <citation type="journal article" date="2019" name="Anaerobe">
        <title>Detection of Robinsoniella peoriensis in multiple bone samples of a trauma patient.</title>
        <authorList>
            <person name="Schrottner P."/>
            <person name="Hartwich K."/>
            <person name="Bunk B."/>
            <person name="Schober I."/>
            <person name="Helbig S."/>
            <person name="Rudolph W.W."/>
            <person name="Gunzer F."/>
        </authorList>
    </citation>
    <scope>NUCLEOTIDE SEQUENCE [LARGE SCALE GENOMIC DNA]</scope>
    <source>
        <strain evidence="1 2">DSM 106044</strain>
    </source>
</reference>
<sequence length="425" mass="46901" precursor="true">MLKKKTMLLLFVAAACLLGGCSEKEDVQVTDIILMHGWGGTLPTHATMQEIYQEFSELNPDINLITYPSSDSSIAVEKANDMLAVGKMPDIVSTNGLSYYVFNAVKRGMALDLMPFIEEDPELKESIHPAVLAGWTTEDGALYSIPDALEIAGYWYNKKFFVEAGIVDEYGAAKTPDTWEEFLADCKILNAWGKQQNPDFAAAALDSVQLSEDIFLARVAGEGEEGVELASKLPENFSSKIIFQSLKDIRKLGKESNFVSSIDNARQYFLDGKSAVYFNGVWDSELLGSSSIKEDVAYANYPTKDGRSVAYISPSSGYVIYKNEDPKKQEACIRFLKYMLSEEVQKKMAMETGQAPSNPNVSGNEIKEGYPLLGEALELANDADIHIKAISLSWGNDAVDDLSQRLYEEAQGKIGPETVVNYLNQ</sequence>
<evidence type="ECO:0000313" key="2">
    <source>
        <dbReference type="Proteomes" id="UP000306509"/>
    </source>
</evidence>
<proteinExistence type="predicted"/>
<gene>
    <name evidence="1" type="ORF">DSM106044_02213</name>
</gene>
<keyword evidence="2" id="KW-1185">Reference proteome</keyword>
<dbReference type="InterPro" id="IPR050490">
    <property type="entry name" value="Bact_solute-bd_prot1"/>
</dbReference>
<dbReference type="AlphaFoldDB" id="A0A4U8Q7Z0"/>
<dbReference type="InterPro" id="IPR006059">
    <property type="entry name" value="SBP"/>
</dbReference>